<keyword evidence="1" id="KW-0812">Transmembrane</keyword>
<dbReference type="Proteomes" id="UP000053477">
    <property type="component" value="Unassembled WGS sequence"/>
</dbReference>
<evidence type="ECO:0000313" key="2">
    <source>
        <dbReference type="EMBL" id="KLO15228.1"/>
    </source>
</evidence>
<dbReference type="EMBL" id="KQ085932">
    <property type="protein sequence ID" value="KLO15228.1"/>
    <property type="molecule type" value="Genomic_DNA"/>
</dbReference>
<feature type="transmembrane region" description="Helical" evidence="1">
    <location>
        <begin position="156"/>
        <end position="177"/>
    </location>
</feature>
<dbReference type="InParanoid" id="A0A0H2S0D2"/>
<evidence type="ECO:0000313" key="3">
    <source>
        <dbReference type="Proteomes" id="UP000053477"/>
    </source>
</evidence>
<gene>
    <name evidence="2" type="ORF">SCHPADRAFT_902511</name>
</gene>
<evidence type="ECO:0008006" key="4">
    <source>
        <dbReference type="Google" id="ProtNLM"/>
    </source>
</evidence>
<keyword evidence="1" id="KW-1133">Transmembrane helix</keyword>
<keyword evidence="1" id="KW-0472">Membrane</keyword>
<dbReference type="AlphaFoldDB" id="A0A0H2S0D2"/>
<feature type="transmembrane region" description="Helical" evidence="1">
    <location>
        <begin position="124"/>
        <end position="144"/>
    </location>
</feature>
<evidence type="ECO:0000256" key="1">
    <source>
        <dbReference type="SAM" id="Phobius"/>
    </source>
</evidence>
<accession>A0A0H2S0D2</accession>
<protein>
    <recommendedName>
        <fullName evidence="4">MARVEL domain-containing protein</fullName>
    </recommendedName>
</protein>
<proteinExistence type="predicted"/>
<feature type="transmembrane region" description="Helical" evidence="1">
    <location>
        <begin position="200"/>
        <end position="224"/>
    </location>
</feature>
<organism evidence="2 3">
    <name type="scientific">Schizopora paradoxa</name>
    <dbReference type="NCBI Taxonomy" id="27342"/>
    <lineage>
        <taxon>Eukaryota</taxon>
        <taxon>Fungi</taxon>
        <taxon>Dikarya</taxon>
        <taxon>Basidiomycota</taxon>
        <taxon>Agaricomycotina</taxon>
        <taxon>Agaricomycetes</taxon>
        <taxon>Hymenochaetales</taxon>
        <taxon>Schizoporaceae</taxon>
        <taxon>Schizopora</taxon>
    </lineage>
</organism>
<dbReference type="OrthoDB" id="2628419at2759"/>
<feature type="transmembrane region" description="Helical" evidence="1">
    <location>
        <begin position="36"/>
        <end position="60"/>
    </location>
</feature>
<sequence length="234" mass="26117">MTTLESSSTPLSQATGISQVLVDSDFFSPDARIPRVTAAVITCVIFITLLFFVYILLALYETTRENPKVVTESTVRVQRIAPLIHCFVMALGLAEGGLCTWILVEDHFFNEFFWNTELRSAVQLLLFDACWTFFTVAAQMVMFLHPTWSKSTIASVGSQCIWAFVTWIFWTAGAATIDNAAPTLLSGDCKLFGHCHHLRAMFALAVVLIVTWSAVLCLLAFLAWRSIRGRLSYS</sequence>
<reference evidence="2 3" key="1">
    <citation type="submission" date="2015-04" db="EMBL/GenBank/DDBJ databases">
        <title>Complete genome sequence of Schizopora paradoxa KUC8140, a cosmopolitan wood degrader in East Asia.</title>
        <authorList>
            <consortium name="DOE Joint Genome Institute"/>
            <person name="Min B."/>
            <person name="Park H."/>
            <person name="Jang Y."/>
            <person name="Kim J.-J."/>
            <person name="Kim K.H."/>
            <person name="Pangilinan J."/>
            <person name="Lipzen A."/>
            <person name="Riley R."/>
            <person name="Grigoriev I.V."/>
            <person name="Spatafora J.W."/>
            <person name="Choi I.-G."/>
        </authorList>
    </citation>
    <scope>NUCLEOTIDE SEQUENCE [LARGE SCALE GENOMIC DNA]</scope>
    <source>
        <strain evidence="2 3">KUC8140</strain>
    </source>
</reference>
<feature type="transmembrane region" description="Helical" evidence="1">
    <location>
        <begin position="80"/>
        <end position="104"/>
    </location>
</feature>
<keyword evidence="3" id="KW-1185">Reference proteome</keyword>
<name>A0A0H2S0D2_9AGAM</name>